<gene>
    <name evidence="2" type="ORF">CXF48_02590</name>
</gene>
<dbReference type="Proteomes" id="UP000276526">
    <property type="component" value="Unassembled WGS sequence"/>
</dbReference>
<evidence type="ECO:0000256" key="1">
    <source>
        <dbReference type="SAM" id="Phobius"/>
    </source>
</evidence>
<proteinExistence type="predicted"/>
<dbReference type="EMBL" id="PQNK01000003">
    <property type="protein sequence ID" value="RRO87439.1"/>
    <property type="molecule type" value="Genomic_DNA"/>
</dbReference>
<comment type="caution">
    <text evidence="2">The sequence shown here is derived from an EMBL/GenBank/DDBJ whole genome shotgun (WGS) entry which is preliminary data.</text>
</comment>
<dbReference type="Pfam" id="PF11377">
    <property type="entry name" value="DUF3180"/>
    <property type="match status" value="1"/>
</dbReference>
<dbReference type="AlphaFoldDB" id="A0A3R8QFA3"/>
<protein>
    <submittedName>
        <fullName evidence="2">DUF3180 domain-containing protein</fullName>
    </submittedName>
</protein>
<evidence type="ECO:0000313" key="2">
    <source>
        <dbReference type="EMBL" id="RRO87439.1"/>
    </source>
</evidence>
<keyword evidence="1" id="KW-0472">Membrane</keyword>
<feature type="transmembrane region" description="Helical" evidence="1">
    <location>
        <begin position="122"/>
        <end position="142"/>
    </location>
</feature>
<accession>A0A3R8QFA3</accession>
<feature type="transmembrane region" description="Helical" evidence="1">
    <location>
        <begin position="12"/>
        <end position="31"/>
    </location>
</feature>
<sequence length="150" mass="15310">MVTVQPTRVPALLVTMLVVGVVTGAAAWAWYGSFPPVQVRDSLVLWVVAVAAGWLGVVVRRRIADGMVGFDRSQWSPVTVTWCAMGGRAVAWVAAAVAGAYGGVAVYVLAHRAELVAAAGDVPGVVAGCLAAVAATAAGVWLERGCAVPL</sequence>
<reference evidence="2 3" key="1">
    <citation type="submission" date="2018-01" db="EMBL/GenBank/DDBJ databases">
        <title>Twenty Corynebacterium bovis Genomes.</title>
        <authorList>
            <person name="Gulvik C.A."/>
        </authorList>
    </citation>
    <scope>NUCLEOTIDE SEQUENCE [LARGE SCALE GENOMIC DNA]</scope>
    <source>
        <strain evidence="2 3">F6900</strain>
    </source>
</reference>
<dbReference type="InterPro" id="IPR021517">
    <property type="entry name" value="DUF3180"/>
</dbReference>
<keyword evidence="1" id="KW-0812">Transmembrane</keyword>
<evidence type="ECO:0000313" key="3">
    <source>
        <dbReference type="Proteomes" id="UP000276526"/>
    </source>
</evidence>
<feature type="transmembrane region" description="Helical" evidence="1">
    <location>
        <begin position="43"/>
        <end position="59"/>
    </location>
</feature>
<keyword evidence="1" id="KW-1133">Transmembrane helix</keyword>
<feature type="transmembrane region" description="Helical" evidence="1">
    <location>
        <begin position="89"/>
        <end position="110"/>
    </location>
</feature>
<name>A0A3R8QFA3_9CORY</name>
<organism evidence="2 3">
    <name type="scientific">Corynebacterium bovis</name>
    <dbReference type="NCBI Taxonomy" id="36808"/>
    <lineage>
        <taxon>Bacteria</taxon>
        <taxon>Bacillati</taxon>
        <taxon>Actinomycetota</taxon>
        <taxon>Actinomycetes</taxon>
        <taxon>Mycobacteriales</taxon>
        <taxon>Corynebacteriaceae</taxon>
        <taxon>Corynebacterium</taxon>
    </lineage>
</organism>